<dbReference type="InterPro" id="IPR050900">
    <property type="entry name" value="Transposase_IS3/IS150/IS904"/>
</dbReference>
<dbReference type="PANTHER" id="PTHR46889:SF4">
    <property type="entry name" value="TRANSPOSASE INSO FOR INSERTION SEQUENCE ELEMENT IS911B-RELATED"/>
    <property type="match status" value="1"/>
</dbReference>
<evidence type="ECO:0000259" key="1">
    <source>
        <dbReference type="PROSITE" id="PS50994"/>
    </source>
</evidence>
<evidence type="ECO:0000313" key="2">
    <source>
        <dbReference type="EMBL" id="AUH72586.1"/>
    </source>
</evidence>
<dbReference type="Gene3D" id="3.30.420.10">
    <property type="entry name" value="Ribonuclease H-like superfamily/Ribonuclease H"/>
    <property type="match status" value="1"/>
</dbReference>
<reference evidence="2 3" key="1">
    <citation type="submission" date="2017-12" db="EMBL/GenBank/DDBJ databases">
        <title>Legionella sainthelensi LA01-117, whole genome sequence of a clinical isolate from New Zealand.</title>
        <authorList>
            <person name="Cree S.L."/>
            <person name="Slow S."/>
            <person name="Kennedy M.A."/>
            <person name="Murdoch D.R."/>
            <person name="Biggs P.J."/>
            <person name="Anderson T."/>
        </authorList>
    </citation>
    <scope>NUCLEOTIDE SEQUENCE [LARGE SCALE GENOMIC DNA]</scope>
    <source>
        <strain evidence="2 3">LA01-117</strain>
    </source>
</reference>
<protein>
    <recommendedName>
        <fullName evidence="1">Integrase catalytic domain-containing protein</fullName>
    </recommendedName>
</protein>
<dbReference type="EMBL" id="CP025491">
    <property type="protein sequence ID" value="AUH72586.1"/>
    <property type="molecule type" value="Genomic_DNA"/>
</dbReference>
<dbReference type="KEGG" id="lsh:CAB17_11370"/>
<dbReference type="InterPro" id="IPR036397">
    <property type="entry name" value="RNaseH_sf"/>
</dbReference>
<keyword evidence="3" id="KW-1185">Reference proteome</keyword>
<dbReference type="InterPro" id="IPR048020">
    <property type="entry name" value="Transpos_IS3"/>
</dbReference>
<dbReference type="AlphaFoldDB" id="A0A2H5FM05"/>
<dbReference type="GO" id="GO:0015074">
    <property type="term" value="P:DNA integration"/>
    <property type="evidence" value="ECO:0007669"/>
    <property type="project" value="InterPro"/>
</dbReference>
<dbReference type="Pfam" id="PF00665">
    <property type="entry name" value="rve"/>
    <property type="match status" value="1"/>
</dbReference>
<organism evidence="2 3">
    <name type="scientific">Legionella sainthelensi</name>
    <dbReference type="NCBI Taxonomy" id="28087"/>
    <lineage>
        <taxon>Bacteria</taxon>
        <taxon>Pseudomonadati</taxon>
        <taxon>Pseudomonadota</taxon>
        <taxon>Gammaproteobacteria</taxon>
        <taxon>Legionellales</taxon>
        <taxon>Legionellaceae</taxon>
        <taxon>Legionella</taxon>
    </lineage>
</organism>
<dbReference type="Pfam" id="PF13276">
    <property type="entry name" value="HTH_21"/>
    <property type="match status" value="1"/>
</dbReference>
<dbReference type="PANTHER" id="PTHR46889">
    <property type="entry name" value="TRANSPOSASE INSF FOR INSERTION SEQUENCE IS3B-RELATED"/>
    <property type="match status" value="1"/>
</dbReference>
<feature type="domain" description="Integrase catalytic" evidence="1">
    <location>
        <begin position="155"/>
        <end position="270"/>
    </location>
</feature>
<dbReference type="Proteomes" id="UP000234343">
    <property type="component" value="Chromosome"/>
</dbReference>
<dbReference type="InterPro" id="IPR001584">
    <property type="entry name" value="Integrase_cat-core"/>
</dbReference>
<dbReference type="InterPro" id="IPR025948">
    <property type="entry name" value="HTH-like_dom"/>
</dbReference>
<dbReference type="NCBIfam" id="NF033516">
    <property type="entry name" value="transpos_IS3"/>
    <property type="match status" value="1"/>
</dbReference>
<name>A0A2H5FM05_9GAMM</name>
<dbReference type="InterPro" id="IPR012337">
    <property type="entry name" value="RNaseH-like_sf"/>
</dbReference>
<dbReference type="GO" id="GO:0003676">
    <property type="term" value="F:nucleic acid binding"/>
    <property type="evidence" value="ECO:0007669"/>
    <property type="project" value="InterPro"/>
</dbReference>
<sequence>MKKELELRRLRARIAELEEEREILKKGSSVFRQGRPAKYALIKEQSAFHRVKALCHALNVSSSAYYAWLKDGLSPRKQEDALLAKTLREEFEKSRQTYGVPRLQQLLRQSGKFHGKTRIKRLMKQEGLEPKAARRFKVTTDSRHSKPVAENILGRQFNPIAVNIAWASDITYIHTDEGWLYLATIIDLFNRKIVGWSMGTRMHTGLIEEALIMAIQRNKPPHSVIHHSDRGSQYCSNAYQALLKKHGFICSMSGSGNCYDNAVMESVYHT</sequence>
<evidence type="ECO:0000313" key="3">
    <source>
        <dbReference type="Proteomes" id="UP000234343"/>
    </source>
</evidence>
<accession>A0A2H5FM05</accession>
<proteinExistence type="predicted"/>
<dbReference type="PROSITE" id="PS50994">
    <property type="entry name" value="INTEGRASE"/>
    <property type="match status" value="1"/>
</dbReference>
<gene>
    <name evidence="2" type="ORF">CAB17_11370</name>
</gene>
<dbReference type="SUPFAM" id="SSF53098">
    <property type="entry name" value="Ribonuclease H-like"/>
    <property type="match status" value="1"/>
</dbReference>